<gene>
    <name evidence="1" type="ORF">MPSYJ_30570</name>
</gene>
<organism evidence="1 2">
    <name type="scientific">Mycolicibacterium psychrotolerans</name>
    <dbReference type="NCBI Taxonomy" id="216929"/>
    <lineage>
        <taxon>Bacteria</taxon>
        <taxon>Bacillati</taxon>
        <taxon>Actinomycetota</taxon>
        <taxon>Actinomycetes</taxon>
        <taxon>Mycobacteriales</taxon>
        <taxon>Mycobacteriaceae</taxon>
        <taxon>Mycolicibacterium</taxon>
    </lineage>
</organism>
<dbReference type="KEGG" id="mpsc:MPSYJ_30570"/>
<sequence>MIGRDKITINFRRKSENTEFSRTYYGTVVTERLDGKLEPFGGKLIFSNFYRLILPRTLNVSDASIVTVSFGTREHARLDSAITPVYDARGGIRHYEAIVRAH</sequence>
<accession>A0A7I7MC24</accession>
<dbReference type="RefSeq" id="WP_163723046.1">
    <property type="nucleotide sequence ID" value="NZ_AP022574.1"/>
</dbReference>
<protein>
    <submittedName>
        <fullName evidence="1">Uncharacterized protein</fullName>
    </submittedName>
</protein>
<dbReference type="AlphaFoldDB" id="A0A7I7MC24"/>
<dbReference type="EMBL" id="AP022574">
    <property type="protein sequence ID" value="BBX69596.1"/>
    <property type="molecule type" value="Genomic_DNA"/>
</dbReference>
<proteinExistence type="predicted"/>
<keyword evidence="2" id="KW-1185">Reference proteome</keyword>
<reference evidence="1 2" key="1">
    <citation type="journal article" date="2019" name="Emerg. Microbes Infect.">
        <title>Comprehensive subspecies identification of 175 nontuberculous mycobacteria species based on 7547 genomic profiles.</title>
        <authorList>
            <person name="Matsumoto Y."/>
            <person name="Kinjo T."/>
            <person name="Motooka D."/>
            <person name="Nabeya D."/>
            <person name="Jung N."/>
            <person name="Uechi K."/>
            <person name="Horii T."/>
            <person name="Iida T."/>
            <person name="Fujita J."/>
            <person name="Nakamura S."/>
        </authorList>
    </citation>
    <scope>NUCLEOTIDE SEQUENCE [LARGE SCALE GENOMIC DNA]</scope>
    <source>
        <strain evidence="1 2">JCM 13323</strain>
    </source>
</reference>
<evidence type="ECO:0000313" key="2">
    <source>
        <dbReference type="Proteomes" id="UP000466514"/>
    </source>
</evidence>
<dbReference type="Proteomes" id="UP000466514">
    <property type="component" value="Chromosome"/>
</dbReference>
<evidence type="ECO:0000313" key="1">
    <source>
        <dbReference type="EMBL" id="BBX69596.1"/>
    </source>
</evidence>
<name>A0A7I7MC24_9MYCO</name>